<protein>
    <submittedName>
        <fullName evidence="1">Unannotated protein</fullName>
    </submittedName>
</protein>
<evidence type="ECO:0000313" key="1">
    <source>
        <dbReference type="EMBL" id="CAB4822749.1"/>
    </source>
</evidence>
<organism evidence="1">
    <name type="scientific">freshwater metagenome</name>
    <dbReference type="NCBI Taxonomy" id="449393"/>
    <lineage>
        <taxon>unclassified sequences</taxon>
        <taxon>metagenomes</taxon>
        <taxon>ecological metagenomes</taxon>
    </lineage>
</organism>
<dbReference type="AlphaFoldDB" id="A0A6J6ZM54"/>
<proteinExistence type="predicted"/>
<dbReference type="EMBL" id="CAFAAJ010000207">
    <property type="protein sequence ID" value="CAB4822749.1"/>
    <property type="molecule type" value="Genomic_DNA"/>
</dbReference>
<name>A0A6J6ZM54_9ZZZZ</name>
<sequence>MVLTVHEADLHVDCGVAGEHAVFQRGLNTLIDGRDVLTGHAATGDFVLELITLAGVRFDGDLDDRELTRTTGLLDVAVLDRVDLLGDGLAVGHLGLADRGIHVELALHAVHEDLEVQLAHAGDNCLAGFLVGADTERGVLVGQRLQRLAELVLVHLGLGLDRHVDHGLGEDHALEHDRVGAVAKRVTGGDLLETETSHDVTRKRGVDVLALVRMHEEQPPDALASLLGGVVDFVALADLTRVHTEVGELAERICHDLEGERSERLVLVGLAGQNVVGVRLQTRRCRDVQRARHKRDDCVEHRLHTLVLERRATEHGHERERQSPLADAKDDLVLGELLIVEELLHEVVVFRRNKVEELGAVLIGLQHVVVGDVDDIERLTLVVLVVHDRLHANEVDHATEV</sequence>
<gene>
    <name evidence="1" type="ORF">UFOPK3001_02285</name>
</gene>
<reference evidence="1" key="1">
    <citation type="submission" date="2020-05" db="EMBL/GenBank/DDBJ databases">
        <authorList>
            <person name="Chiriac C."/>
            <person name="Salcher M."/>
            <person name="Ghai R."/>
            <person name="Kavagutti S V."/>
        </authorList>
    </citation>
    <scope>NUCLEOTIDE SEQUENCE</scope>
</reference>
<accession>A0A6J6ZM54</accession>